<dbReference type="AlphaFoldDB" id="A0A0B0EE26"/>
<dbReference type="Proteomes" id="UP000030652">
    <property type="component" value="Unassembled WGS sequence"/>
</dbReference>
<gene>
    <name evidence="1" type="ORF">SCABRO_03928</name>
</gene>
<name>A0A0B0EE26_9BACT</name>
<sequence>MKLFCHKDSKALRKTKGRKRECCNANRLMLYYARINHEITLFLTLRHTRRIDYAFNGQKKHSHIVKSYSFGVQ</sequence>
<evidence type="ECO:0000313" key="1">
    <source>
        <dbReference type="EMBL" id="KHE90346.1"/>
    </source>
</evidence>
<protein>
    <submittedName>
        <fullName evidence="1">Uncharacterized protein</fullName>
    </submittedName>
</protein>
<evidence type="ECO:0000313" key="2">
    <source>
        <dbReference type="Proteomes" id="UP000030652"/>
    </source>
</evidence>
<accession>A0A0B0EE26</accession>
<organism evidence="1 2">
    <name type="scientific">Candidatus Scalindua brodae</name>
    <dbReference type="NCBI Taxonomy" id="237368"/>
    <lineage>
        <taxon>Bacteria</taxon>
        <taxon>Pseudomonadati</taxon>
        <taxon>Planctomycetota</taxon>
        <taxon>Candidatus Brocadiia</taxon>
        <taxon>Candidatus Brocadiales</taxon>
        <taxon>Candidatus Scalinduaceae</taxon>
        <taxon>Candidatus Scalindua</taxon>
    </lineage>
</organism>
<comment type="caution">
    <text evidence="1">The sequence shown here is derived from an EMBL/GenBank/DDBJ whole genome shotgun (WGS) entry which is preliminary data.</text>
</comment>
<proteinExistence type="predicted"/>
<reference evidence="1 2" key="1">
    <citation type="submission" date="2014-10" db="EMBL/GenBank/DDBJ databases">
        <title>Draft genome of anammox bacterium scalindua brodae, obtained using differential coverage binning of sequence data from two enrichment reactors.</title>
        <authorList>
            <person name="Speth D.R."/>
            <person name="Russ L."/>
            <person name="Kartal B."/>
            <person name="Op den Camp H.J."/>
            <person name="Dutilh B.E."/>
            <person name="Jetten M.S."/>
        </authorList>
    </citation>
    <scope>NUCLEOTIDE SEQUENCE [LARGE SCALE GENOMIC DNA]</scope>
    <source>
        <strain evidence="1">RU1</strain>
    </source>
</reference>
<dbReference type="EMBL" id="JRYO01000266">
    <property type="protein sequence ID" value="KHE90346.1"/>
    <property type="molecule type" value="Genomic_DNA"/>
</dbReference>